<dbReference type="AlphaFoldDB" id="A0A9Q0KEQ9"/>
<dbReference type="GO" id="GO:0004497">
    <property type="term" value="F:monooxygenase activity"/>
    <property type="evidence" value="ECO:0007669"/>
    <property type="project" value="InterPro"/>
</dbReference>
<accession>A0A9Q0KEQ9</accession>
<dbReference type="EMBL" id="JAMYWD010000006">
    <property type="protein sequence ID" value="KAJ4969131.1"/>
    <property type="molecule type" value="Genomic_DNA"/>
</dbReference>
<dbReference type="InterPro" id="IPR036396">
    <property type="entry name" value="Cyt_P450_sf"/>
</dbReference>
<dbReference type="Gene3D" id="1.10.630.10">
    <property type="entry name" value="Cytochrome P450"/>
    <property type="match status" value="1"/>
</dbReference>
<dbReference type="Proteomes" id="UP001141806">
    <property type="component" value="Unassembled WGS sequence"/>
</dbReference>
<comment type="caution">
    <text evidence="1">The sequence shown here is derived from an EMBL/GenBank/DDBJ whole genome shotgun (WGS) entry which is preliminary data.</text>
</comment>
<dbReference type="Pfam" id="PF03004">
    <property type="entry name" value="Transposase_24"/>
    <property type="match status" value="1"/>
</dbReference>
<proteinExistence type="predicted"/>
<evidence type="ECO:0000313" key="2">
    <source>
        <dbReference type="Proteomes" id="UP001141806"/>
    </source>
</evidence>
<dbReference type="OrthoDB" id="1913335at2759"/>
<dbReference type="GO" id="GO:0016705">
    <property type="term" value="F:oxidoreductase activity, acting on paired donors, with incorporation or reduction of molecular oxygen"/>
    <property type="evidence" value="ECO:0007669"/>
    <property type="project" value="InterPro"/>
</dbReference>
<dbReference type="InterPro" id="IPR004252">
    <property type="entry name" value="Probable_transposase_24"/>
</dbReference>
<protein>
    <submittedName>
        <fullName evidence="1">Uncharacterized protein</fullName>
    </submittedName>
</protein>
<name>A0A9Q0KEQ9_9MAGN</name>
<dbReference type="PANTHER" id="PTHR33144">
    <property type="entry name" value="OS10G0409366 PROTEIN-RELATED"/>
    <property type="match status" value="1"/>
</dbReference>
<reference evidence="1" key="1">
    <citation type="journal article" date="2023" name="Plant J.">
        <title>The genome of the king protea, Protea cynaroides.</title>
        <authorList>
            <person name="Chang J."/>
            <person name="Duong T.A."/>
            <person name="Schoeman C."/>
            <person name="Ma X."/>
            <person name="Roodt D."/>
            <person name="Barker N."/>
            <person name="Li Z."/>
            <person name="Van de Peer Y."/>
            <person name="Mizrachi E."/>
        </authorList>
    </citation>
    <scope>NUCLEOTIDE SEQUENCE</scope>
    <source>
        <tissue evidence="1">Young leaves</tissue>
    </source>
</reference>
<organism evidence="1 2">
    <name type="scientific">Protea cynaroides</name>
    <dbReference type="NCBI Taxonomy" id="273540"/>
    <lineage>
        <taxon>Eukaryota</taxon>
        <taxon>Viridiplantae</taxon>
        <taxon>Streptophyta</taxon>
        <taxon>Embryophyta</taxon>
        <taxon>Tracheophyta</taxon>
        <taxon>Spermatophyta</taxon>
        <taxon>Magnoliopsida</taxon>
        <taxon>Proteales</taxon>
        <taxon>Proteaceae</taxon>
        <taxon>Protea</taxon>
    </lineage>
</organism>
<dbReference type="GO" id="GO:0005506">
    <property type="term" value="F:iron ion binding"/>
    <property type="evidence" value="ECO:0007669"/>
    <property type="project" value="InterPro"/>
</dbReference>
<dbReference type="PANTHER" id="PTHR33144:SF25">
    <property type="entry name" value="DUF4216 DOMAIN-CONTAINING PROTEIN"/>
    <property type="match status" value="1"/>
</dbReference>
<gene>
    <name evidence="1" type="ORF">NE237_015832</name>
</gene>
<dbReference type="GO" id="GO:0020037">
    <property type="term" value="F:heme binding"/>
    <property type="evidence" value="ECO:0007669"/>
    <property type="project" value="InterPro"/>
</dbReference>
<evidence type="ECO:0000313" key="1">
    <source>
        <dbReference type="EMBL" id="KAJ4969131.1"/>
    </source>
</evidence>
<keyword evidence="2" id="KW-1185">Reference proteome</keyword>
<sequence>MVKLQDVERHVYKSDQRFTRELRGLSIMSNTGESESMNTSLLARRGRGKKGLTMAHNISRMPEGHKYSIILNKLSQLCNGTNTSELVTWTGTLARKNYTLPVTFPSWPDVPQPLKEDGWKQINAKFDIPDSGKNWALEKLNGRWKGYKYYLKTDFYEKYDSDAERKANIDLQRMSKEQWDVMFKFWGKEENQAIVERNRNNKKKQKMRHTIGATSFPVMRDDMHIADPNQLPPSRIELFERTHTSKKTGAPIDPISTERLVAFKDCLDKESEESRLDKAVHESIFIDVMGRDCHGRVSLMRLGITPKELYGTQEMHQQTQAQELMELIEENKIWKEKVGAMEEKMGEMQSQMLPLTSAHQTMHSQAVMEVGVTLPCTILISLKLVFQRNAQYISGIVPVAYRRYGKVFKSHIFGNPTIISTDAEVSRFILQSDAKVFVPFYPSSLTELMGKSSILLINGSLQRRVHGLIGSFIKSPQLKARITQDMQSVQESMDPWKDNHLIYIQDETQNLMMQVPPLKII</sequence>
<dbReference type="SUPFAM" id="SSF48264">
    <property type="entry name" value="Cytochrome P450"/>
    <property type="match status" value="1"/>
</dbReference>